<keyword evidence="1" id="KW-0812">Transmembrane</keyword>
<keyword evidence="1" id="KW-1133">Transmembrane helix</keyword>
<feature type="transmembrane region" description="Helical" evidence="1">
    <location>
        <begin position="34"/>
        <end position="58"/>
    </location>
</feature>
<evidence type="ECO:0000313" key="3">
    <source>
        <dbReference type="Proteomes" id="UP000646827"/>
    </source>
</evidence>
<name>A0A8H7SHB6_9FUNG</name>
<sequence>MHIENTQLIFSTTCLFFSLDILASRGSTYVNLDAAYYVCIAVSCIGALTSLFGFIGTIIQKRGLINIFKIVYWLMAILALIVTAATYIFLIVRRGDIVDGCEYYIENGTEGYPLPDGIDSREACEKTMVGVLVGGGVGIVVGNIISIYFACVVTAYASRLKQRVQHHPLRDLEDFPQTSYKTSVY</sequence>
<protein>
    <submittedName>
        <fullName evidence="2">Uncharacterized protein</fullName>
    </submittedName>
</protein>
<evidence type="ECO:0000313" key="2">
    <source>
        <dbReference type="EMBL" id="KAG2228147.1"/>
    </source>
</evidence>
<organism evidence="2 3">
    <name type="scientific">Circinella minor</name>
    <dbReference type="NCBI Taxonomy" id="1195481"/>
    <lineage>
        <taxon>Eukaryota</taxon>
        <taxon>Fungi</taxon>
        <taxon>Fungi incertae sedis</taxon>
        <taxon>Mucoromycota</taxon>
        <taxon>Mucoromycotina</taxon>
        <taxon>Mucoromycetes</taxon>
        <taxon>Mucorales</taxon>
        <taxon>Lichtheimiaceae</taxon>
        <taxon>Circinella</taxon>
    </lineage>
</organism>
<keyword evidence="3" id="KW-1185">Reference proteome</keyword>
<keyword evidence="1" id="KW-0472">Membrane</keyword>
<accession>A0A8H7SHB6</accession>
<dbReference type="EMBL" id="JAEPRB010000002">
    <property type="protein sequence ID" value="KAG2228147.1"/>
    <property type="molecule type" value="Genomic_DNA"/>
</dbReference>
<gene>
    <name evidence="2" type="ORF">INT45_009193</name>
</gene>
<feature type="transmembrane region" description="Helical" evidence="1">
    <location>
        <begin position="70"/>
        <end position="90"/>
    </location>
</feature>
<comment type="caution">
    <text evidence="2">The sequence shown here is derived from an EMBL/GenBank/DDBJ whole genome shotgun (WGS) entry which is preliminary data.</text>
</comment>
<dbReference type="AlphaFoldDB" id="A0A8H7SHB6"/>
<evidence type="ECO:0000256" key="1">
    <source>
        <dbReference type="SAM" id="Phobius"/>
    </source>
</evidence>
<dbReference type="Proteomes" id="UP000646827">
    <property type="component" value="Unassembled WGS sequence"/>
</dbReference>
<reference evidence="2 3" key="1">
    <citation type="submission" date="2020-12" db="EMBL/GenBank/DDBJ databases">
        <title>Metabolic potential, ecology and presence of endohyphal bacteria is reflected in genomic diversity of Mucoromycotina.</title>
        <authorList>
            <person name="Muszewska A."/>
            <person name="Okrasinska A."/>
            <person name="Steczkiewicz K."/>
            <person name="Drgas O."/>
            <person name="Orlowska M."/>
            <person name="Perlinska-Lenart U."/>
            <person name="Aleksandrzak-Piekarczyk T."/>
            <person name="Szatraj K."/>
            <person name="Zielenkiewicz U."/>
            <person name="Pilsyk S."/>
            <person name="Malc E."/>
            <person name="Mieczkowski P."/>
            <person name="Kruszewska J.S."/>
            <person name="Biernat P."/>
            <person name="Pawlowska J."/>
        </authorList>
    </citation>
    <scope>NUCLEOTIDE SEQUENCE [LARGE SCALE GENOMIC DNA]</scope>
    <source>
        <strain evidence="2 3">CBS 142.35</strain>
    </source>
</reference>
<dbReference type="OrthoDB" id="3239304at2759"/>
<feature type="transmembrane region" description="Helical" evidence="1">
    <location>
        <begin position="129"/>
        <end position="157"/>
    </location>
</feature>
<proteinExistence type="predicted"/>